<proteinExistence type="predicted"/>
<dbReference type="Pfam" id="PF19187">
    <property type="entry name" value="HTH_PafC"/>
    <property type="match status" value="1"/>
</dbReference>
<comment type="caution">
    <text evidence="4">The sequence shown here is derived from an EMBL/GenBank/DDBJ whole genome shotgun (WGS) entry which is preliminary data.</text>
</comment>
<dbReference type="InterPro" id="IPR043839">
    <property type="entry name" value="PafC_HTH"/>
</dbReference>
<reference evidence="4 5" key="1">
    <citation type="submission" date="2019-05" db="EMBL/GenBank/DDBJ databases">
        <title>Mumia sp. nov., isolated from the intestinal contents of plateau pika (Ochotona curzoniae) in the Qinghai-Tibet plateau of China.</title>
        <authorList>
            <person name="Tian Z."/>
        </authorList>
    </citation>
    <scope>NUCLEOTIDE SEQUENCE [LARGE SCALE GENOMIC DNA]</scope>
    <source>
        <strain evidence="5">527</strain>
    </source>
</reference>
<dbReference type="PANTHER" id="PTHR34580">
    <property type="match status" value="1"/>
</dbReference>
<gene>
    <name evidence="4" type="ORF">FHE65_34900</name>
</gene>
<sequence length="322" mass="35909">MSPSAKQIERMLALVPYLRSNDGVPVTEVAELFGVPKAQIVKDLNVLWFCGLPEAVTGEMIDVDMDALTTDGVVYIDNADFLERPLRLNGYEAASLITALRALKETVAGRDLAALESALAKLIAATGGAERGASAAEVLVEDAESQVHEQAAEALRQGRRLHLQYRVESRDELTDRDVDPLRLITAEGRLYLEGWCYRAQDVRLFRLDRIEGMTVLDDRVAEHEGVERRDYATRLFHPDEDAYEAVVALHPNALWVREYVDHTELGPDEDGWVRIKVVTGDEAWLKRFVLRAGGNIRVVEPTRLAEQVVSETRASLAAYDAE</sequence>
<dbReference type="AlphaFoldDB" id="A0A5C4M0Q3"/>
<dbReference type="OrthoDB" id="5174471at2"/>
<accession>A0A5C4M0Q3</accession>
<dbReference type="InterPro" id="IPR026881">
    <property type="entry name" value="WYL_dom"/>
</dbReference>
<dbReference type="InterPro" id="IPR057727">
    <property type="entry name" value="WCX_dom"/>
</dbReference>
<feature type="domain" description="WYL" evidence="1">
    <location>
        <begin position="147"/>
        <end position="215"/>
    </location>
</feature>
<evidence type="ECO:0000259" key="1">
    <source>
        <dbReference type="Pfam" id="PF13280"/>
    </source>
</evidence>
<dbReference type="PANTHER" id="PTHR34580:SF1">
    <property type="entry name" value="PROTEIN PAFC"/>
    <property type="match status" value="1"/>
</dbReference>
<dbReference type="Proteomes" id="UP000306740">
    <property type="component" value="Unassembled WGS sequence"/>
</dbReference>
<dbReference type="InterPro" id="IPR051534">
    <property type="entry name" value="CBASS_pafABC_assoc_protein"/>
</dbReference>
<evidence type="ECO:0000313" key="5">
    <source>
        <dbReference type="Proteomes" id="UP000306740"/>
    </source>
</evidence>
<dbReference type="EMBL" id="VDFR01000255">
    <property type="protein sequence ID" value="TNC25203.1"/>
    <property type="molecule type" value="Genomic_DNA"/>
</dbReference>
<protein>
    <submittedName>
        <fullName evidence="4">WYL domain-containing protein</fullName>
    </submittedName>
</protein>
<evidence type="ECO:0000259" key="2">
    <source>
        <dbReference type="Pfam" id="PF19187"/>
    </source>
</evidence>
<evidence type="ECO:0000259" key="3">
    <source>
        <dbReference type="Pfam" id="PF25583"/>
    </source>
</evidence>
<evidence type="ECO:0000313" key="4">
    <source>
        <dbReference type="EMBL" id="TNC25203.1"/>
    </source>
</evidence>
<dbReference type="RefSeq" id="WP_139107437.1">
    <property type="nucleotide sequence ID" value="NZ_VDFR01000255.1"/>
</dbReference>
<dbReference type="PIRSF" id="PIRSF016838">
    <property type="entry name" value="PafC"/>
    <property type="match status" value="1"/>
</dbReference>
<dbReference type="Pfam" id="PF25583">
    <property type="entry name" value="WCX"/>
    <property type="match status" value="1"/>
</dbReference>
<feature type="domain" description="WCX" evidence="3">
    <location>
        <begin position="242"/>
        <end position="314"/>
    </location>
</feature>
<feature type="domain" description="PafC HTH" evidence="2">
    <location>
        <begin position="7"/>
        <end position="122"/>
    </location>
</feature>
<dbReference type="Pfam" id="PF13280">
    <property type="entry name" value="WYL"/>
    <property type="match status" value="1"/>
</dbReference>
<name>A0A5C4M0Q3_9ACTN</name>
<dbReference type="InterPro" id="IPR028349">
    <property type="entry name" value="PafC-like"/>
</dbReference>
<dbReference type="PROSITE" id="PS52050">
    <property type="entry name" value="WYL"/>
    <property type="match status" value="1"/>
</dbReference>
<organism evidence="4 5">
    <name type="scientific">Mumia zhuanghuii</name>
    <dbReference type="NCBI Taxonomy" id="2585211"/>
    <lineage>
        <taxon>Bacteria</taxon>
        <taxon>Bacillati</taxon>
        <taxon>Actinomycetota</taxon>
        <taxon>Actinomycetes</taxon>
        <taxon>Propionibacteriales</taxon>
        <taxon>Nocardioidaceae</taxon>
        <taxon>Mumia</taxon>
    </lineage>
</organism>